<evidence type="ECO:0008006" key="3">
    <source>
        <dbReference type="Google" id="ProtNLM"/>
    </source>
</evidence>
<keyword evidence="2" id="KW-1185">Reference proteome</keyword>
<evidence type="ECO:0000313" key="2">
    <source>
        <dbReference type="Proteomes" id="UP000294508"/>
    </source>
</evidence>
<evidence type="ECO:0000313" key="1">
    <source>
        <dbReference type="EMBL" id="TCO20437.1"/>
    </source>
</evidence>
<gene>
    <name evidence="1" type="ORF">EV652_112183</name>
</gene>
<dbReference type="Pfam" id="PF19850">
    <property type="entry name" value="DUF6325"/>
    <property type="match status" value="1"/>
</dbReference>
<proteinExistence type="predicted"/>
<dbReference type="Proteomes" id="UP000294508">
    <property type="component" value="Unassembled WGS sequence"/>
</dbReference>
<name>A0A4R2H4K8_9ACTN</name>
<reference evidence="1 2" key="1">
    <citation type="journal article" date="2015" name="Stand. Genomic Sci.">
        <title>Genomic Encyclopedia of Bacterial and Archaeal Type Strains, Phase III: the genomes of soil and plant-associated and newly described type strains.</title>
        <authorList>
            <person name="Whitman W.B."/>
            <person name="Woyke T."/>
            <person name="Klenk H.P."/>
            <person name="Zhou Y."/>
            <person name="Lilburn T.G."/>
            <person name="Beck B.J."/>
            <person name="De Vos P."/>
            <person name="Vandamme P."/>
            <person name="Eisen J.A."/>
            <person name="Garrity G."/>
            <person name="Hugenholtz P."/>
            <person name="Kyrpides N.C."/>
        </authorList>
    </citation>
    <scope>NUCLEOTIDE SEQUENCE [LARGE SCALE GENOMIC DNA]</scope>
    <source>
        <strain evidence="1 2">VKM Ac-2572</strain>
    </source>
</reference>
<accession>A0A4R2H4K8</accession>
<dbReference type="OrthoDB" id="1779644at2"/>
<comment type="caution">
    <text evidence="1">The sequence shown here is derived from an EMBL/GenBank/DDBJ whole genome shotgun (WGS) entry which is preliminary data.</text>
</comment>
<protein>
    <recommendedName>
        <fullName evidence="3">DUF1269 domain-containing protein</fullName>
    </recommendedName>
</protein>
<organism evidence="1 2">
    <name type="scientific">Kribbella steppae</name>
    <dbReference type="NCBI Taxonomy" id="2512223"/>
    <lineage>
        <taxon>Bacteria</taxon>
        <taxon>Bacillati</taxon>
        <taxon>Actinomycetota</taxon>
        <taxon>Actinomycetes</taxon>
        <taxon>Propionibacteriales</taxon>
        <taxon>Kribbellaceae</taxon>
        <taxon>Kribbella</taxon>
    </lineage>
</organism>
<dbReference type="InterPro" id="IPR046288">
    <property type="entry name" value="DUF6325"/>
</dbReference>
<dbReference type="RefSeq" id="WP_132212958.1">
    <property type="nucleotide sequence ID" value="NZ_SLWN01000012.1"/>
</dbReference>
<dbReference type="AlphaFoldDB" id="A0A4R2H4K8"/>
<sequence>MSDADVHGPIDYVLLEFTGNRLTGRAAEELVQLVERGIIHVYDIMIVGKDADGVGYAVDLAESSGQVGGFADLQGARTGLLADDDLREAAGAMQPGTLAALIVYENTWAIPFVAAALESGGTLIAGGRIPAQDVMAVLDALETLEATTSGG</sequence>
<dbReference type="EMBL" id="SLWN01000012">
    <property type="protein sequence ID" value="TCO20437.1"/>
    <property type="molecule type" value="Genomic_DNA"/>
</dbReference>